<feature type="domain" description="HTH merR-type" evidence="4">
    <location>
        <begin position="11"/>
        <end position="80"/>
    </location>
</feature>
<evidence type="ECO:0000313" key="5">
    <source>
        <dbReference type="EMBL" id="SKA25004.1"/>
    </source>
</evidence>
<dbReference type="RefSeq" id="WP_231714897.1">
    <property type="nucleotide sequence ID" value="NZ_FUWJ01000007.1"/>
</dbReference>
<protein>
    <submittedName>
        <fullName evidence="5">MerR family transcriptional regulator, mercuric resistance operon regulatory protein</fullName>
    </submittedName>
</protein>
<dbReference type="InterPro" id="IPR009061">
    <property type="entry name" value="DNA-bd_dom_put_sf"/>
</dbReference>
<dbReference type="PANTHER" id="PTHR30204:SF92">
    <property type="entry name" value="HTH-TYPE TRANSCRIPTIONAL REGULATOR ZNTR"/>
    <property type="match status" value="1"/>
</dbReference>
<dbReference type="InterPro" id="IPR000551">
    <property type="entry name" value="MerR-type_HTH_dom"/>
</dbReference>
<dbReference type="Pfam" id="PF09278">
    <property type="entry name" value="MerR-DNA-bind"/>
    <property type="match status" value="1"/>
</dbReference>
<sequence length="159" mass="17836">MASTAIKDGKSLTRGALAARTGCNIETIRYYEQIGMLPPAPRSEGGHRLYGPDLVKRLSFIRRSRDLGFTLDEVRELLRFVDGGKYTCEQVEHLAIEHVHEVDRKISDLRRLKRVLEAMISRCSGGEVPRCPIIDTLYDARTFPLAGASIGQGKRHSKK</sequence>
<dbReference type="GO" id="GO:0003700">
    <property type="term" value="F:DNA-binding transcription factor activity"/>
    <property type="evidence" value="ECO:0007669"/>
    <property type="project" value="InterPro"/>
</dbReference>
<dbReference type="PRINTS" id="PR00040">
    <property type="entry name" value="HTHMERR"/>
</dbReference>
<dbReference type="AlphaFoldDB" id="A0A1T4S9T2"/>
<dbReference type="SMART" id="SM00422">
    <property type="entry name" value="HTH_MERR"/>
    <property type="match status" value="1"/>
</dbReference>
<dbReference type="SUPFAM" id="SSF46955">
    <property type="entry name" value="Putative DNA-binding domain"/>
    <property type="match status" value="1"/>
</dbReference>
<dbReference type="PROSITE" id="PS00552">
    <property type="entry name" value="HTH_MERR_1"/>
    <property type="match status" value="1"/>
</dbReference>
<evidence type="ECO:0000259" key="4">
    <source>
        <dbReference type="PROSITE" id="PS50937"/>
    </source>
</evidence>
<proteinExistence type="predicted"/>
<dbReference type="Gene3D" id="1.10.1660.10">
    <property type="match status" value="1"/>
</dbReference>
<dbReference type="InterPro" id="IPR015358">
    <property type="entry name" value="Tscrpt_reg_MerR_DNA-bd"/>
</dbReference>
<keyword evidence="1" id="KW-0805">Transcription regulation</keyword>
<evidence type="ECO:0000256" key="3">
    <source>
        <dbReference type="ARBA" id="ARBA00023163"/>
    </source>
</evidence>
<dbReference type="PROSITE" id="PS50937">
    <property type="entry name" value="HTH_MERR_2"/>
    <property type="match status" value="1"/>
</dbReference>
<dbReference type="GO" id="GO:0003677">
    <property type="term" value="F:DNA binding"/>
    <property type="evidence" value="ECO:0007669"/>
    <property type="project" value="UniProtKB-KW"/>
</dbReference>
<dbReference type="Proteomes" id="UP000190092">
    <property type="component" value="Unassembled WGS sequence"/>
</dbReference>
<organism evidence="5 6">
    <name type="scientific">Enhydrobacter aerosaccus</name>
    <dbReference type="NCBI Taxonomy" id="225324"/>
    <lineage>
        <taxon>Bacteria</taxon>
        <taxon>Pseudomonadati</taxon>
        <taxon>Pseudomonadota</taxon>
        <taxon>Alphaproteobacteria</taxon>
        <taxon>Hyphomicrobiales</taxon>
        <taxon>Enhydrobacter</taxon>
    </lineage>
</organism>
<keyword evidence="3" id="KW-0804">Transcription</keyword>
<reference evidence="6" key="1">
    <citation type="submission" date="2017-02" db="EMBL/GenBank/DDBJ databases">
        <authorList>
            <person name="Varghese N."/>
            <person name="Submissions S."/>
        </authorList>
    </citation>
    <scope>NUCLEOTIDE SEQUENCE [LARGE SCALE GENOMIC DNA]</scope>
    <source>
        <strain evidence="6">ATCC 27094</strain>
    </source>
</reference>
<gene>
    <name evidence="5" type="ORF">SAMN02745126_04480</name>
</gene>
<evidence type="ECO:0000256" key="1">
    <source>
        <dbReference type="ARBA" id="ARBA00023015"/>
    </source>
</evidence>
<dbReference type="Pfam" id="PF00376">
    <property type="entry name" value="MerR"/>
    <property type="match status" value="1"/>
</dbReference>
<dbReference type="CDD" id="cd04785">
    <property type="entry name" value="HTH_CadR-PbrR-like"/>
    <property type="match status" value="1"/>
</dbReference>
<evidence type="ECO:0000256" key="2">
    <source>
        <dbReference type="ARBA" id="ARBA00023125"/>
    </source>
</evidence>
<keyword evidence="6" id="KW-1185">Reference proteome</keyword>
<dbReference type="EMBL" id="FUWJ01000007">
    <property type="protein sequence ID" value="SKA25004.1"/>
    <property type="molecule type" value="Genomic_DNA"/>
</dbReference>
<dbReference type="InterPro" id="IPR047057">
    <property type="entry name" value="MerR_fam"/>
</dbReference>
<dbReference type="PANTHER" id="PTHR30204">
    <property type="entry name" value="REDOX-CYCLING DRUG-SENSING TRANSCRIPTIONAL ACTIVATOR SOXR"/>
    <property type="match status" value="1"/>
</dbReference>
<dbReference type="STRING" id="225324.SAMN02745126_04480"/>
<accession>A0A1T4S9T2</accession>
<evidence type="ECO:0000313" key="6">
    <source>
        <dbReference type="Proteomes" id="UP000190092"/>
    </source>
</evidence>
<keyword evidence="2" id="KW-0238">DNA-binding</keyword>
<name>A0A1T4S9T2_9HYPH</name>